<accession>D2QTI6</accession>
<dbReference type="KEGG" id="sli:Slin_6158"/>
<keyword evidence="2" id="KW-1185">Reference proteome</keyword>
<dbReference type="Proteomes" id="UP000002028">
    <property type="component" value="Chromosome"/>
</dbReference>
<name>D2QTI6_SPILD</name>
<dbReference type="AlphaFoldDB" id="D2QTI6"/>
<proteinExistence type="predicted"/>
<dbReference type="RefSeq" id="WP_012930606.1">
    <property type="nucleotide sequence ID" value="NC_013730.1"/>
</dbReference>
<reference evidence="1 2" key="1">
    <citation type="journal article" date="2010" name="Stand. Genomic Sci.">
        <title>Complete genome sequence of Spirosoma linguale type strain (1).</title>
        <authorList>
            <person name="Lail K."/>
            <person name="Sikorski J."/>
            <person name="Saunders E."/>
            <person name="Lapidus A."/>
            <person name="Glavina Del Rio T."/>
            <person name="Copeland A."/>
            <person name="Tice H."/>
            <person name="Cheng J.-F."/>
            <person name="Lucas S."/>
            <person name="Nolan M."/>
            <person name="Bruce D."/>
            <person name="Goodwin L."/>
            <person name="Pitluck S."/>
            <person name="Ivanova N."/>
            <person name="Mavromatis K."/>
            <person name="Ovchinnikova G."/>
            <person name="Pati A."/>
            <person name="Chen A."/>
            <person name="Palaniappan K."/>
            <person name="Land M."/>
            <person name="Hauser L."/>
            <person name="Chang Y.-J."/>
            <person name="Jeffries C.D."/>
            <person name="Chain P."/>
            <person name="Brettin T."/>
            <person name="Detter J.C."/>
            <person name="Schuetze A."/>
            <person name="Rohde M."/>
            <person name="Tindall B.J."/>
            <person name="Goeker M."/>
            <person name="Bristow J."/>
            <person name="Eisen J.A."/>
            <person name="Markowitz V."/>
            <person name="Hugenholtz P."/>
            <person name="Kyrpides N.C."/>
            <person name="Klenk H.-P."/>
            <person name="Chen F."/>
        </authorList>
    </citation>
    <scope>NUCLEOTIDE SEQUENCE [LARGE SCALE GENOMIC DNA]</scope>
    <source>
        <strain evidence="2">ATCC 33905 / DSM 74 / LMG 10896 / Claus 1</strain>
    </source>
</reference>
<protein>
    <submittedName>
        <fullName evidence="1">Uncharacterized protein</fullName>
    </submittedName>
</protein>
<sequence>MNEITAVNGIINAEVLYYSRSRKGVFLRVWNDEKPHIKGQGWQSWNPYSLPSIGEILPIHCARVTFRDTFSQGKSGQEPVRWEQVDFRRN</sequence>
<dbReference type="HOGENOM" id="CLU_2439266_0_0_10"/>
<organism evidence="1 2">
    <name type="scientific">Spirosoma linguale (strain ATCC 33905 / DSM 74 / LMG 10896 / Claus 1)</name>
    <dbReference type="NCBI Taxonomy" id="504472"/>
    <lineage>
        <taxon>Bacteria</taxon>
        <taxon>Pseudomonadati</taxon>
        <taxon>Bacteroidota</taxon>
        <taxon>Cytophagia</taxon>
        <taxon>Cytophagales</taxon>
        <taxon>Cytophagaceae</taxon>
        <taxon>Spirosoma</taxon>
    </lineage>
</organism>
<evidence type="ECO:0000313" key="2">
    <source>
        <dbReference type="Proteomes" id="UP000002028"/>
    </source>
</evidence>
<dbReference type="EMBL" id="CP001769">
    <property type="protein sequence ID" value="ADB42118.1"/>
    <property type="molecule type" value="Genomic_DNA"/>
</dbReference>
<gene>
    <name evidence="1" type="ordered locus">Slin_6158</name>
</gene>
<evidence type="ECO:0000313" key="1">
    <source>
        <dbReference type="EMBL" id="ADB42118.1"/>
    </source>
</evidence>